<feature type="transmembrane region" description="Helical" evidence="1">
    <location>
        <begin position="27"/>
        <end position="46"/>
    </location>
</feature>
<reference evidence="2 3" key="1">
    <citation type="submission" date="2018-03" db="EMBL/GenBank/DDBJ databases">
        <title>Genomic Encyclopedia of Archaeal and Bacterial Type Strains, Phase II (KMG-II): from individual species to whole genera.</title>
        <authorList>
            <person name="Goeker M."/>
        </authorList>
    </citation>
    <scope>NUCLEOTIDE SEQUENCE [LARGE SCALE GENOMIC DNA]</scope>
    <source>
        <strain evidence="2 3">DSM 100065</strain>
    </source>
</reference>
<comment type="caution">
    <text evidence="2">The sequence shown here is derived from an EMBL/GenBank/DDBJ whole genome shotgun (WGS) entry which is preliminary data.</text>
</comment>
<gene>
    <name evidence="2" type="ORF">CLV47_102149</name>
</gene>
<feature type="transmembrane region" description="Helical" evidence="1">
    <location>
        <begin position="164"/>
        <end position="182"/>
    </location>
</feature>
<keyword evidence="3" id="KW-1185">Reference proteome</keyword>
<accession>A0A2T1A4D7</accession>
<feature type="transmembrane region" description="Helical" evidence="1">
    <location>
        <begin position="53"/>
        <end position="73"/>
    </location>
</feature>
<evidence type="ECO:0000313" key="2">
    <source>
        <dbReference type="EMBL" id="PRZ43463.1"/>
    </source>
</evidence>
<dbReference type="Proteomes" id="UP000237752">
    <property type="component" value="Unassembled WGS sequence"/>
</dbReference>
<feature type="transmembrane region" description="Helical" evidence="1">
    <location>
        <begin position="135"/>
        <end position="152"/>
    </location>
</feature>
<name>A0A2T1A4D7_9ACTN</name>
<dbReference type="RefSeq" id="WP_106347626.1">
    <property type="nucleotide sequence ID" value="NZ_PVUE01000002.1"/>
</dbReference>
<protein>
    <submittedName>
        <fullName evidence="2">Uncharacterized protein</fullName>
    </submittedName>
</protein>
<evidence type="ECO:0000313" key="3">
    <source>
        <dbReference type="Proteomes" id="UP000237752"/>
    </source>
</evidence>
<dbReference type="EMBL" id="PVUE01000002">
    <property type="protein sequence ID" value="PRZ43463.1"/>
    <property type="molecule type" value="Genomic_DNA"/>
</dbReference>
<keyword evidence="1" id="KW-0812">Transmembrane</keyword>
<sequence>MSGLTKKITNVRRSPYLNLVLSRQQTGLLFGAAAGVVLTLVGLFVATSDLPWYIVLGAVVLAGASVIVAHRYVSIAYLLGYLVVWLLWAPRSLSFAVLVAALGFAAWHGALTMAGSVPSLGQLATGTMRRWGGRLALTGAVVIVTFVVALILDDPSRAPSRDAVIVACVLALVVLVACLVAARRRTDSGVPSD</sequence>
<keyword evidence="1" id="KW-1133">Transmembrane helix</keyword>
<organism evidence="2 3">
    <name type="scientific">Antricoccus suffuscus</name>
    <dbReference type="NCBI Taxonomy" id="1629062"/>
    <lineage>
        <taxon>Bacteria</taxon>
        <taxon>Bacillati</taxon>
        <taxon>Actinomycetota</taxon>
        <taxon>Actinomycetes</taxon>
        <taxon>Geodermatophilales</taxon>
        <taxon>Antricoccaceae</taxon>
        <taxon>Antricoccus</taxon>
    </lineage>
</organism>
<proteinExistence type="predicted"/>
<feature type="transmembrane region" description="Helical" evidence="1">
    <location>
        <begin position="93"/>
        <end position="114"/>
    </location>
</feature>
<evidence type="ECO:0000256" key="1">
    <source>
        <dbReference type="SAM" id="Phobius"/>
    </source>
</evidence>
<keyword evidence="1" id="KW-0472">Membrane</keyword>
<dbReference type="AlphaFoldDB" id="A0A2T1A4D7"/>